<dbReference type="PANTHER" id="PTHR48079:SF6">
    <property type="entry name" value="NAD(P)-BINDING DOMAIN-CONTAINING PROTEIN-RELATED"/>
    <property type="match status" value="1"/>
</dbReference>
<dbReference type="GO" id="GO:0005737">
    <property type="term" value="C:cytoplasm"/>
    <property type="evidence" value="ECO:0007669"/>
    <property type="project" value="TreeGrafter"/>
</dbReference>
<dbReference type="Gene3D" id="3.40.50.720">
    <property type="entry name" value="NAD(P)-binding Rossmann-like Domain"/>
    <property type="match status" value="1"/>
</dbReference>
<gene>
    <name evidence="2" type="ORF">FRX97_06685</name>
</gene>
<protein>
    <submittedName>
        <fullName evidence="2">NAD(P)-dependent oxidoreductase</fullName>
    </submittedName>
</protein>
<dbReference type="RefSeq" id="WP_147014418.1">
    <property type="nucleotide sequence ID" value="NZ_VORB01000005.1"/>
</dbReference>
<dbReference type="GO" id="GO:0004029">
    <property type="term" value="F:aldehyde dehydrogenase (NAD+) activity"/>
    <property type="evidence" value="ECO:0007669"/>
    <property type="project" value="TreeGrafter"/>
</dbReference>
<accession>A0A5C6V1M6</accession>
<dbReference type="Proteomes" id="UP000321168">
    <property type="component" value="Unassembled WGS sequence"/>
</dbReference>
<name>A0A5C6V1M6_9FLAO</name>
<dbReference type="OrthoDB" id="596910at2"/>
<dbReference type="Pfam" id="PF01370">
    <property type="entry name" value="Epimerase"/>
    <property type="match status" value="1"/>
</dbReference>
<reference evidence="2 3" key="1">
    <citation type="submission" date="2019-08" db="EMBL/GenBank/DDBJ databases">
        <title>Genome of Luteibaculum oceani JCM 18817.</title>
        <authorList>
            <person name="Bowman J.P."/>
        </authorList>
    </citation>
    <scope>NUCLEOTIDE SEQUENCE [LARGE SCALE GENOMIC DNA]</scope>
    <source>
        <strain evidence="2 3">JCM 18817</strain>
    </source>
</reference>
<dbReference type="InterPro" id="IPR001509">
    <property type="entry name" value="Epimerase_deHydtase"/>
</dbReference>
<dbReference type="EMBL" id="VORB01000005">
    <property type="protein sequence ID" value="TXC78894.1"/>
    <property type="molecule type" value="Genomic_DNA"/>
</dbReference>
<evidence type="ECO:0000259" key="1">
    <source>
        <dbReference type="Pfam" id="PF01370"/>
    </source>
</evidence>
<proteinExistence type="predicted"/>
<dbReference type="SUPFAM" id="SSF51735">
    <property type="entry name" value="NAD(P)-binding Rossmann-fold domains"/>
    <property type="match status" value="1"/>
</dbReference>
<dbReference type="InterPro" id="IPR036291">
    <property type="entry name" value="NAD(P)-bd_dom_sf"/>
</dbReference>
<organism evidence="2 3">
    <name type="scientific">Luteibaculum oceani</name>
    <dbReference type="NCBI Taxonomy" id="1294296"/>
    <lineage>
        <taxon>Bacteria</taxon>
        <taxon>Pseudomonadati</taxon>
        <taxon>Bacteroidota</taxon>
        <taxon>Flavobacteriia</taxon>
        <taxon>Flavobacteriales</taxon>
        <taxon>Luteibaculaceae</taxon>
        <taxon>Luteibaculum</taxon>
    </lineage>
</organism>
<dbReference type="AlphaFoldDB" id="A0A5C6V1M6"/>
<evidence type="ECO:0000313" key="2">
    <source>
        <dbReference type="EMBL" id="TXC78894.1"/>
    </source>
</evidence>
<keyword evidence="3" id="KW-1185">Reference proteome</keyword>
<dbReference type="InterPro" id="IPR051783">
    <property type="entry name" value="NAD(P)-dependent_oxidoreduct"/>
</dbReference>
<comment type="caution">
    <text evidence="2">The sequence shown here is derived from an EMBL/GenBank/DDBJ whole genome shotgun (WGS) entry which is preliminary data.</text>
</comment>
<evidence type="ECO:0000313" key="3">
    <source>
        <dbReference type="Proteomes" id="UP000321168"/>
    </source>
</evidence>
<feature type="domain" description="NAD-dependent epimerase/dehydratase" evidence="1">
    <location>
        <begin position="3"/>
        <end position="193"/>
    </location>
</feature>
<sequence>MLVVSGANGFLGSHFMIECIRRKKRITGLVRPNADRSYFNSLVQHYQINSEDLNLVNWCEIDYNDPFEVREKLADHKVFVHCAGLICFDNSYKDDLIEANRDLTESLVNACIDLKFEKFIYLSSIATCSYMSNMQGKLEDKFDSAYGLSKFLGELEVLRGEEEGLEGIIVRPGVVLGPPPPNNEFHQLFSWIKKGWTYAPVGSTGFVEIIDLANYVADLADGKEVVDNTAVSSSFKFAELNAAIAKHLGISKKVKPLSSALLKAGSFITKIVYGFSKEPQPLPKPAVDALISDSQYDSPEFATHYGSKQSPELITENMVSYLKSFGKS</sequence>
<dbReference type="PANTHER" id="PTHR48079">
    <property type="entry name" value="PROTEIN YEEZ"/>
    <property type="match status" value="1"/>
</dbReference>